<dbReference type="Pfam" id="PF00026">
    <property type="entry name" value="Asp"/>
    <property type="match status" value="1"/>
</dbReference>
<dbReference type="GO" id="GO:0004190">
    <property type="term" value="F:aspartic-type endopeptidase activity"/>
    <property type="evidence" value="ECO:0007669"/>
    <property type="project" value="InterPro"/>
</dbReference>
<dbReference type="Proteomes" id="UP000095284">
    <property type="component" value="Unplaced"/>
</dbReference>
<accession>A0A1I7S5C5</accession>
<evidence type="ECO:0000256" key="2">
    <source>
        <dbReference type="SAM" id="MobiDB-lite"/>
    </source>
</evidence>
<dbReference type="InterPro" id="IPR001461">
    <property type="entry name" value="Aspartic_peptidase_A1"/>
</dbReference>
<comment type="similarity">
    <text evidence="1">Belongs to the peptidase A1 family.</text>
</comment>
<dbReference type="PANTHER" id="PTHR47966">
    <property type="entry name" value="BETA-SITE APP-CLEAVING ENZYME, ISOFORM A-RELATED"/>
    <property type="match status" value="1"/>
</dbReference>
<name>A0A1I7S5C5_BURXY</name>
<dbReference type="WBParaSite" id="BXY_0821000.1">
    <property type="protein sequence ID" value="BXY_0821000.1"/>
    <property type="gene ID" value="BXY_0821000"/>
</dbReference>
<dbReference type="Gene3D" id="2.40.70.10">
    <property type="entry name" value="Acid Proteases"/>
    <property type="match status" value="4"/>
</dbReference>
<dbReference type="AlphaFoldDB" id="A0A1I7S5C5"/>
<dbReference type="SUPFAM" id="SSF50630">
    <property type="entry name" value="Acid proteases"/>
    <property type="match status" value="2"/>
</dbReference>
<dbReference type="GO" id="GO:0006508">
    <property type="term" value="P:proteolysis"/>
    <property type="evidence" value="ECO:0007669"/>
    <property type="project" value="InterPro"/>
</dbReference>
<proteinExistence type="inferred from homology"/>
<protein>
    <submittedName>
        <fullName evidence="5">Peptidase A1 domain-containing protein</fullName>
    </submittedName>
</protein>
<feature type="region of interest" description="Disordered" evidence="2">
    <location>
        <begin position="671"/>
        <end position="696"/>
    </location>
</feature>
<evidence type="ECO:0000259" key="3">
    <source>
        <dbReference type="Pfam" id="PF00026"/>
    </source>
</evidence>
<evidence type="ECO:0000313" key="5">
    <source>
        <dbReference type="WBParaSite" id="BXY_0821000.1"/>
    </source>
</evidence>
<reference evidence="5" key="1">
    <citation type="submission" date="2016-11" db="UniProtKB">
        <authorList>
            <consortium name="WormBaseParasite"/>
        </authorList>
    </citation>
    <scope>IDENTIFICATION</scope>
</reference>
<evidence type="ECO:0000256" key="1">
    <source>
        <dbReference type="ARBA" id="ARBA00007447"/>
    </source>
</evidence>
<organism evidence="4 5">
    <name type="scientific">Bursaphelenchus xylophilus</name>
    <name type="common">Pinewood nematode worm</name>
    <name type="synonym">Aphelenchoides xylophilus</name>
    <dbReference type="NCBI Taxonomy" id="6326"/>
    <lineage>
        <taxon>Eukaryota</taxon>
        <taxon>Metazoa</taxon>
        <taxon>Ecdysozoa</taxon>
        <taxon>Nematoda</taxon>
        <taxon>Chromadorea</taxon>
        <taxon>Rhabditida</taxon>
        <taxon>Tylenchina</taxon>
        <taxon>Tylenchomorpha</taxon>
        <taxon>Aphelenchoidea</taxon>
        <taxon>Aphelenchoididae</taxon>
        <taxon>Bursaphelenchus</taxon>
    </lineage>
</organism>
<evidence type="ECO:0000313" key="4">
    <source>
        <dbReference type="Proteomes" id="UP000095284"/>
    </source>
</evidence>
<dbReference type="InterPro" id="IPR021109">
    <property type="entry name" value="Peptidase_aspartic_dom_sf"/>
</dbReference>
<feature type="domain" description="Peptidase A1" evidence="3">
    <location>
        <begin position="387"/>
        <end position="645"/>
    </location>
</feature>
<sequence>MSNKGTAILSLFLSRSSCKLAQYKKDVVLKVITRCKELDNDSKRPGRKEKRTASGSVNREITNSKTLFSRKICLTYNGEKQNSPVSQLFRGVTFKGDTYKGTLIFGNVKGEQEIKAVGSIEGGAPIALRQDAVLGLNFGAQLSTGYAINQLLSRAPAGKKSVIFRRGPFVQQLKTEEFRLPRGSFVIGDDQLSGCGNFTYQDTIDQSGWNIKAKVKIGDVQLDEQTISFSFDKTFTVPTEHIDKFKGKTEETLPEFSIEFNNKQFALNKENLQDYRDVRHEVLTVLVEEENRDSFLLGKNFLKDYCIALRAKDDALTKFEVGLAPFEKLNSDQKWSSYDKGKSSKHEYSGETPLLDLKFKKDVPDESASKAILTLAETQTFALETGCAAKDTCTKYQHDNVYDPKKYSGVDDNTPFEVKYKDSTLKGKTYNTTFIAGNFEGMLHVSTVSEITGDPVDLSADAVLGLAFTETSTFAMTTFLNKAPSDKKNIIVRRGPFVQKLKDQEIKEAKGTIFIGEYTKGVAGCGDFVWRDTISKEGWTIKADVKIEGMDTLKDQKIAFSFDELFTVPEAQFALFKDKLESELPDITIIFDDADKFVLSKQNLKSFDDDKHEKLSLLVRGETRDSFLLGRNFLSDFCIAFSADNKLSTFQIGLAPITRLDSDSKWIKYDDGKGEDDGNGEDGGKGGKDKDKDKDGKGAFTASSSLALQVFCALATAFIARLAQ</sequence>
<dbReference type="InterPro" id="IPR033121">
    <property type="entry name" value="PEPTIDASE_A1"/>
</dbReference>
<dbReference type="PANTHER" id="PTHR47966:SF51">
    <property type="entry name" value="BETA-SITE APP-CLEAVING ENZYME, ISOFORM A-RELATED"/>
    <property type="match status" value="1"/>
</dbReference>
<dbReference type="Gene3D" id="2.60.40.1960">
    <property type="match status" value="1"/>
</dbReference>